<reference evidence="2" key="1">
    <citation type="submission" date="2013-07" db="EMBL/GenBank/DDBJ databases">
        <title>The genome of an arbuscular mycorrhizal fungus provides insights into the evolution of the oldest plant symbiosis.</title>
        <authorList>
            <consortium name="DOE Joint Genome Institute"/>
            <person name="Tisserant E."/>
            <person name="Malbreil M."/>
            <person name="Kuo A."/>
            <person name="Kohler A."/>
            <person name="Symeonidi A."/>
            <person name="Balestrini R."/>
            <person name="Charron P."/>
            <person name="Duensing N."/>
            <person name="Frei-dit-Frey N."/>
            <person name="Gianinazzi-Pearson V."/>
            <person name="Gilbert B."/>
            <person name="Handa Y."/>
            <person name="Hijri M."/>
            <person name="Kaul R."/>
            <person name="Kawaguchi M."/>
            <person name="Krajinski F."/>
            <person name="Lammers P."/>
            <person name="Lapierre D."/>
            <person name="Masclaux F.G."/>
            <person name="Murat C."/>
            <person name="Morin E."/>
            <person name="Ndikumana S."/>
            <person name="Pagni M."/>
            <person name="Petitpierre D."/>
            <person name="Requena N."/>
            <person name="Rosikiewicz P."/>
            <person name="Riley R."/>
            <person name="Saito K."/>
            <person name="San Clemente H."/>
            <person name="Shapiro H."/>
            <person name="van Tuinen D."/>
            <person name="Becard G."/>
            <person name="Bonfante P."/>
            <person name="Paszkowski U."/>
            <person name="Shachar-Hill Y."/>
            <person name="Young J.P."/>
            <person name="Sanders I.R."/>
            <person name="Henrissat B."/>
            <person name="Rensing S.A."/>
            <person name="Grigoriev I.V."/>
            <person name="Corradi N."/>
            <person name="Roux C."/>
            <person name="Martin F."/>
        </authorList>
    </citation>
    <scope>NUCLEOTIDE SEQUENCE</scope>
    <source>
        <strain evidence="2">DAOM 197198</strain>
    </source>
</reference>
<name>U9U5Q4_RHIID</name>
<accession>U9U5Q4</accession>
<dbReference type="VEuPathDB" id="FungiDB:RhiirFUN_015720"/>
<dbReference type="HOGENOM" id="CLU_1070152_0_0_1"/>
<keyword evidence="1" id="KW-1133">Transmembrane helix</keyword>
<dbReference type="AlphaFoldDB" id="U9U5Q4"/>
<proteinExistence type="predicted"/>
<keyword evidence="1" id="KW-0472">Membrane</keyword>
<dbReference type="EMBL" id="KI282396">
    <property type="protein sequence ID" value="ESA14982.1"/>
    <property type="molecule type" value="Genomic_DNA"/>
</dbReference>
<sequence>MFEGVETTARLGVKTRRIMESFGETIVRTHEETRAIRVITNRVQRMVQNLYYRVIRSFKDIFQSTPRWFRICLMILYEKGRQYPPIVDFFRSFIIFFLIPFTLFISWSIGSILFSGIAFAAAWTTFNIFSIITGLISIFPFFVLALFFAFITTFVTNIGRLTIIFGGAQPRPFRMPKELQIATPRPLQIQHPIFPTNPKRSWKERFISYIRHLSSAFLIELYNFFRMFWLLWVCWSIIFFVLINWIFNLLIPAISKKYDL</sequence>
<protein>
    <submittedName>
        <fullName evidence="2">Uncharacterized protein</fullName>
    </submittedName>
</protein>
<evidence type="ECO:0000256" key="1">
    <source>
        <dbReference type="SAM" id="Phobius"/>
    </source>
</evidence>
<organism evidence="2">
    <name type="scientific">Rhizophagus irregularis (strain DAOM 181602 / DAOM 197198 / MUCL 43194)</name>
    <name type="common">Arbuscular mycorrhizal fungus</name>
    <name type="synonym">Glomus intraradices</name>
    <dbReference type="NCBI Taxonomy" id="747089"/>
    <lineage>
        <taxon>Eukaryota</taxon>
        <taxon>Fungi</taxon>
        <taxon>Fungi incertae sedis</taxon>
        <taxon>Mucoromycota</taxon>
        <taxon>Glomeromycotina</taxon>
        <taxon>Glomeromycetes</taxon>
        <taxon>Glomerales</taxon>
        <taxon>Glomeraceae</taxon>
        <taxon>Rhizophagus</taxon>
    </lineage>
</organism>
<dbReference type="VEuPathDB" id="FungiDB:RhiirFUN_015721"/>
<gene>
    <name evidence="2" type="ORF">GLOINDRAFT_24380</name>
</gene>
<keyword evidence="1" id="KW-0812">Transmembrane</keyword>
<feature type="transmembrane region" description="Helical" evidence="1">
    <location>
        <begin position="230"/>
        <end position="251"/>
    </location>
</feature>
<feature type="transmembrane region" description="Helical" evidence="1">
    <location>
        <begin position="128"/>
        <end position="151"/>
    </location>
</feature>
<feature type="transmembrane region" description="Helical" evidence="1">
    <location>
        <begin position="89"/>
        <end position="122"/>
    </location>
</feature>
<evidence type="ECO:0000313" key="2">
    <source>
        <dbReference type="EMBL" id="ESA14982.1"/>
    </source>
</evidence>